<name>A0A0V1GY32_9BILA</name>
<gene>
    <name evidence="1" type="ORF">T11_12061</name>
</gene>
<protein>
    <submittedName>
        <fullName evidence="1">Uncharacterized protein</fullName>
    </submittedName>
</protein>
<evidence type="ECO:0000313" key="2">
    <source>
        <dbReference type="Proteomes" id="UP000055024"/>
    </source>
</evidence>
<keyword evidence="2" id="KW-1185">Reference proteome</keyword>
<dbReference type="EMBL" id="JYDP01000201">
    <property type="protein sequence ID" value="KRZ03198.1"/>
    <property type="molecule type" value="Genomic_DNA"/>
</dbReference>
<dbReference type="AlphaFoldDB" id="A0A0V1GY32"/>
<accession>A0A0V1GY32</accession>
<evidence type="ECO:0000313" key="1">
    <source>
        <dbReference type="EMBL" id="KRZ03198.1"/>
    </source>
</evidence>
<proteinExistence type="predicted"/>
<dbReference type="Proteomes" id="UP000055024">
    <property type="component" value="Unassembled WGS sequence"/>
</dbReference>
<comment type="caution">
    <text evidence="1">The sequence shown here is derived from an EMBL/GenBank/DDBJ whole genome shotgun (WGS) entry which is preliminary data.</text>
</comment>
<reference evidence="1 2" key="1">
    <citation type="submission" date="2015-01" db="EMBL/GenBank/DDBJ databases">
        <title>Evolution of Trichinella species and genotypes.</title>
        <authorList>
            <person name="Korhonen P.K."/>
            <person name="Edoardo P."/>
            <person name="Giuseppe L.R."/>
            <person name="Gasser R.B."/>
        </authorList>
    </citation>
    <scope>NUCLEOTIDE SEQUENCE [LARGE SCALE GENOMIC DNA]</scope>
    <source>
        <strain evidence="1">ISS1029</strain>
    </source>
</reference>
<organism evidence="1 2">
    <name type="scientific">Trichinella zimbabwensis</name>
    <dbReference type="NCBI Taxonomy" id="268475"/>
    <lineage>
        <taxon>Eukaryota</taxon>
        <taxon>Metazoa</taxon>
        <taxon>Ecdysozoa</taxon>
        <taxon>Nematoda</taxon>
        <taxon>Enoplea</taxon>
        <taxon>Dorylaimia</taxon>
        <taxon>Trichinellida</taxon>
        <taxon>Trichinellidae</taxon>
        <taxon>Trichinella</taxon>
    </lineage>
</organism>
<sequence>MDNRRKTTVTDNEVVTLFELLQLLIGQGPNCPLLCGRFHCNNELFLSFRMKITNAETSIDLHNVDADAPSLLTIDDVATIVR</sequence>